<feature type="transmembrane region" description="Helical" evidence="2">
    <location>
        <begin position="7"/>
        <end position="26"/>
    </location>
</feature>
<reference evidence="4" key="1">
    <citation type="journal article" date="2019" name="Int. J. Syst. Evol. Microbiol.">
        <title>The Global Catalogue of Microorganisms (GCM) 10K type strain sequencing project: providing services to taxonomists for standard genome sequencing and annotation.</title>
        <authorList>
            <consortium name="The Broad Institute Genomics Platform"/>
            <consortium name="The Broad Institute Genome Sequencing Center for Infectious Disease"/>
            <person name="Wu L."/>
            <person name="Ma J."/>
        </authorList>
    </citation>
    <scope>NUCLEOTIDE SEQUENCE [LARGE SCALE GENOMIC DNA]</scope>
    <source>
        <strain evidence="4">JCM 3369</strain>
    </source>
</reference>
<dbReference type="EMBL" id="JBHSXS010000038">
    <property type="protein sequence ID" value="MFC6885509.1"/>
    <property type="molecule type" value="Genomic_DNA"/>
</dbReference>
<evidence type="ECO:0000256" key="2">
    <source>
        <dbReference type="SAM" id="Phobius"/>
    </source>
</evidence>
<comment type="caution">
    <text evidence="3">The sequence shown here is derived from an EMBL/GenBank/DDBJ whole genome shotgun (WGS) entry which is preliminary data.</text>
</comment>
<name>A0ABW2CUT0_9ACTN</name>
<feature type="region of interest" description="Disordered" evidence="1">
    <location>
        <begin position="61"/>
        <end position="94"/>
    </location>
</feature>
<evidence type="ECO:0000313" key="4">
    <source>
        <dbReference type="Proteomes" id="UP001596380"/>
    </source>
</evidence>
<feature type="compositionally biased region" description="Gly residues" evidence="1">
    <location>
        <begin position="77"/>
        <end position="87"/>
    </location>
</feature>
<organism evidence="3 4">
    <name type="scientific">Actinomadura yumaensis</name>
    <dbReference type="NCBI Taxonomy" id="111807"/>
    <lineage>
        <taxon>Bacteria</taxon>
        <taxon>Bacillati</taxon>
        <taxon>Actinomycetota</taxon>
        <taxon>Actinomycetes</taxon>
        <taxon>Streptosporangiales</taxon>
        <taxon>Thermomonosporaceae</taxon>
        <taxon>Actinomadura</taxon>
    </lineage>
</organism>
<keyword evidence="2" id="KW-0472">Membrane</keyword>
<evidence type="ECO:0000256" key="1">
    <source>
        <dbReference type="SAM" id="MobiDB-lite"/>
    </source>
</evidence>
<feature type="compositionally biased region" description="Basic and acidic residues" evidence="1">
    <location>
        <begin position="61"/>
        <end position="76"/>
    </location>
</feature>
<proteinExistence type="predicted"/>
<feature type="transmembrane region" description="Helical" evidence="2">
    <location>
        <begin position="32"/>
        <end position="56"/>
    </location>
</feature>
<keyword evidence="4" id="KW-1185">Reference proteome</keyword>
<dbReference type="InterPro" id="IPR021449">
    <property type="entry name" value="DUF3099"/>
</dbReference>
<keyword evidence="2" id="KW-1133">Transmembrane helix</keyword>
<keyword evidence="2" id="KW-0812">Transmembrane</keyword>
<sequence>MKRRRIAYAIMMGSCLTLFVLAWAVVRRFSPPAAVAMSVAAMLIPPFAAIVANWGIDRPDRDEAERDAARRDRERGGGPGGDGGGDGGEPRGGR</sequence>
<gene>
    <name evidence="3" type="ORF">ACFQKB_37520</name>
</gene>
<dbReference type="RefSeq" id="WP_378047410.1">
    <property type="nucleotide sequence ID" value="NZ_JBHSXE010000001.1"/>
</dbReference>
<evidence type="ECO:0000313" key="3">
    <source>
        <dbReference type="EMBL" id="MFC6885509.1"/>
    </source>
</evidence>
<dbReference type="Pfam" id="PF11298">
    <property type="entry name" value="DUF3099"/>
    <property type="match status" value="1"/>
</dbReference>
<dbReference type="Proteomes" id="UP001596380">
    <property type="component" value="Unassembled WGS sequence"/>
</dbReference>
<accession>A0ABW2CUT0</accession>
<protein>
    <submittedName>
        <fullName evidence="3">DUF3099 domain-containing protein</fullName>
    </submittedName>
</protein>